<protein>
    <submittedName>
        <fullName evidence="2">Uncharacterized protein</fullName>
    </submittedName>
</protein>
<keyword evidence="1" id="KW-1185">Reference proteome</keyword>
<reference evidence="2" key="1">
    <citation type="submission" date="2022-11" db="UniProtKB">
        <authorList>
            <consortium name="WormBaseParasite"/>
        </authorList>
    </citation>
    <scope>IDENTIFICATION</scope>
</reference>
<sequence>MCTWQSKKEDSTIMSNYTNKLLIESYPSSKFGLIHIHAFGLKKHVFSEDLQIRGHIQLLNATYDRYASHKKFRKANKDLMTEMMRKDDAIRQEFDENLQNVQLTIQATIHIVRANTECQEEPEDDSESANVKESVKREPSVSMTWSRRQSVVKLTEIWPLKEYTLLEQCLSLVYELVTSCGILVEVSKAQRVLFQCAVLINT</sequence>
<evidence type="ECO:0000313" key="1">
    <source>
        <dbReference type="Proteomes" id="UP000887574"/>
    </source>
</evidence>
<dbReference type="AlphaFoldDB" id="A0A915DSB5"/>
<accession>A0A915DSB5</accession>
<dbReference type="WBParaSite" id="jg22404">
    <property type="protein sequence ID" value="jg22404"/>
    <property type="gene ID" value="jg22404"/>
</dbReference>
<dbReference type="Proteomes" id="UP000887574">
    <property type="component" value="Unplaced"/>
</dbReference>
<name>A0A915DSB5_9BILA</name>
<evidence type="ECO:0000313" key="2">
    <source>
        <dbReference type="WBParaSite" id="jg22404"/>
    </source>
</evidence>
<proteinExistence type="predicted"/>
<organism evidence="1 2">
    <name type="scientific">Ditylenchus dipsaci</name>
    <dbReference type="NCBI Taxonomy" id="166011"/>
    <lineage>
        <taxon>Eukaryota</taxon>
        <taxon>Metazoa</taxon>
        <taxon>Ecdysozoa</taxon>
        <taxon>Nematoda</taxon>
        <taxon>Chromadorea</taxon>
        <taxon>Rhabditida</taxon>
        <taxon>Tylenchina</taxon>
        <taxon>Tylenchomorpha</taxon>
        <taxon>Sphaerularioidea</taxon>
        <taxon>Anguinidae</taxon>
        <taxon>Anguininae</taxon>
        <taxon>Ditylenchus</taxon>
    </lineage>
</organism>